<dbReference type="PANTHER" id="PTHR48005">
    <property type="entry name" value="LEUCINE RICH REPEAT KINASE 2"/>
    <property type="match status" value="1"/>
</dbReference>
<keyword evidence="6" id="KW-0067">ATP-binding</keyword>
<dbReference type="Gene3D" id="1.10.510.10">
    <property type="entry name" value="Transferase(Phosphotransferase) domain 1"/>
    <property type="match status" value="1"/>
</dbReference>
<feature type="transmembrane region" description="Helical" evidence="9">
    <location>
        <begin position="251"/>
        <end position="270"/>
    </location>
</feature>
<feature type="domain" description="Protein kinase" evidence="10">
    <location>
        <begin position="1"/>
        <end position="320"/>
    </location>
</feature>
<evidence type="ECO:0000256" key="5">
    <source>
        <dbReference type="ARBA" id="ARBA00022777"/>
    </source>
</evidence>
<evidence type="ECO:0000313" key="11">
    <source>
        <dbReference type="EMBL" id="TYI63509.1"/>
    </source>
</evidence>
<evidence type="ECO:0000256" key="9">
    <source>
        <dbReference type="SAM" id="Phobius"/>
    </source>
</evidence>
<dbReference type="InterPro" id="IPR011009">
    <property type="entry name" value="Kinase-like_dom_sf"/>
</dbReference>
<dbReference type="InterPro" id="IPR000719">
    <property type="entry name" value="Prot_kinase_dom"/>
</dbReference>
<keyword evidence="5" id="KW-0418">Kinase</keyword>
<dbReference type="InterPro" id="IPR051420">
    <property type="entry name" value="Ser_Thr_Kinases_DiverseReg"/>
</dbReference>
<dbReference type="PROSITE" id="PS50011">
    <property type="entry name" value="PROTEIN_KINASE_DOM"/>
    <property type="match status" value="1"/>
</dbReference>
<comment type="catalytic activity">
    <reaction evidence="8">
        <text>L-seryl-[protein] + ATP = O-phospho-L-seryl-[protein] + ADP + H(+)</text>
        <dbReference type="Rhea" id="RHEA:17989"/>
        <dbReference type="Rhea" id="RHEA-COMP:9863"/>
        <dbReference type="Rhea" id="RHEA-COMP:11604"/>
        <dbReference type="ChEBI" id="CHEBI:15378"/>
        <dbReference type="ChEBI" id="CHEBI:29999"/>
        <dbReference type="ChEBI" id="CHEBI:30616"/>
        <dbReference type="ChEBI" id="CHEBI:83421"/>
        <dbReference type="ChEBI" id="CHEBI:456216"/>
        <dbReference type="EC" id="2.7.11.1"/>
    </reaction>
</comment>
<keyword evidence="9" id="KW-0812">Transmembrane</keyword>
<keyword evidence="9" id="KW-0472">Membrane</keyword>
<keyword evidence="3" id="KW-0808">Transferase</keyword>
<keyword evidence="9" id="KW-1133">Transmembrane helix</keyword>
<evidence type="ECO:0000256" key="6">
    <source>
        <dbReference type="ARBA" id="ARBA00022840"/>
    </source>
</evidence>
<evidence type="ECO:0000256" key="4">
    <source>
        <dbReference type="ARBA" id="ARBA00022741"/>
    </source>
</evidence>
<evidence type="ECO:0000256" key="2">
    <source>
        <dbReference type="ARBA" id="ARBA00022527"/>
    </source>
</evidence>
<dbReference type="GO" id="GO:0005524">
    <property type="term" value="F:ATP binding"/>
    <property type="evidence" value="ECO:0007669"/>
    <property type="project" value="UniProtKB-KW"/>
</dbReference>
<evidence type="ECO:0000256" key="1">
    <source>
        <dbReference type="ARBA" id="ARBA00012513"/>
    </source>
</evidence>
<dbReference type="GO" id="GO:0004674">
    <property type="term" value="F:protein serine/threonine kinase activity"/>
    <property type="evidence" value="ECO:0007669"/>
    <property type="project" value="UniProtKB-KW"/>
</dbReference>
<feature type="transmembrane region" description="Helical" evidence="9">
    <location>
        <begin position="69"/>
        <end position="92"/>
    </location>
</feature>
<evidence type="ECO:0000259" key="10">
    <source>
        <dbReference type="PROSITE" id="PS50011"/>
    </source>
</evidence>
<accession>A0A5D2TEC9</accession>
<dbReference type="Gene3D" id="3.30.200.20">
    <property type="entry name" value="Phosphorylase Kinase, domain 1"/>
    <property type="match status" value="1"/>
</dbReference>
<gene>
    <name evidence="11" type="ORF">E1A91_D09G023200v1</name>
</gene>
<keyword evidence="2" id="KW-0723">Serine/threonine-protein kinase</keyword>
<keyword evidence="12" id="KW-1185">Reference proteome</keyword>
<organism evidence="11 12">
    <name type="scientific">Gossypium mustelinum</name>
    <name type="common">Cotton</name>
    <name type="synonym">Gossypium caicoense</name>
    <dbReference type="NCBI Taxonomy" id="34275"/>
    <lineage>
        <taxon>Eukaryota</taxon>
        <taxon>Viridiplantae</taxon>
        <taxon>Streptophyta</taxon>
        <taxon>Embryophyta</taxon>
        <taxon>Tracheophyta</taxon>
        <taxon>Spermatophyta</taxon>
        <taxon>Magnoliopsida</taxon>
        <taxon>eudicotyledons</taxon>
        <taxon>Gunneridae</taxon>
        <taxon>Pentapetalae</taxon>
        <taxon>rosids</taxon>
        <taxon>malvids</taxon>
        <taxon>Malvales</taxon>
        <taxon>Malvaceae</taxon>
        <taxon>Malvoideae</taxon>
        <taxon>Gossypium</taxon>
    </lineage>
</organism>
<comment type="catalytic activity">
    <reaction evidence="7">
        <text>L-threonyl-[protein] + ATP = O-phospho-L-threonyl-[protein] + ADP + H(+)</text>
        <dbReference type="Rhea" id="RHEA:46608"/>
        <dbReference type="Rhea" id="RHEA-COMP:11060"/>
        <dbReference type="Rhea" id="RHEA-COMP:11605"/>
        <dbReference type="ChEBI" id="CHEBI:15378"/>
        <dbReference type="ChEBI" id="CHEBI:30013"/>
        <dbReference type="ChEBI" id="CHEBI:30616"/>
        <dbReference type="ChEBI" id="CHEBI:61977"/>
        <dbReference type="ChEBI" id="CHEBI:456216"/>
        <dbReference type="EC" id="2.7.11.1"/>
    </reaction>
</comment>
<dbReference type="InterPro" id="IPR008266">
    <property type="entry name" value="Tyr_kinase_AS"/>
</dbReference>
<dbReference type="PANTHER" id="PTHR48005:SF16">
    <property type="entry name" value="MDIS1-INTERACTING RECEPTOR LIKE KINASE 2-LIKE ISOFORM X1"/>
    <property type="match status" value="1"/>
</dbReference>
<dbReference type="Pfam" id="PF00069">
    <property type="entry name" value="Pkinase"/>
    <property type="match status" value="1"/>
</dbReference>
<sequence length="320" mass="36325">MIPEFLVYVRNLKLSFNSLKGPTPDGLLYFAPEAFTGNKDLCGSIQGFHPCPSFPSVNQERNSKVKHTLLVFILVPTLLFFVTTFALVIFILCRRYRAKALKHDPSPTKNGDLFSIWNFDGKIAFEDIIKATEDFDIKYCIGTGGYGSVYRVVLPKIRHKNIVKLHGFCLHNRIAVEVVEMDWIKRVNIVKGVAHALSYMHHDYNPPIVHRDISSNNILLNAELEAFIVDFGTARFLNSDSSNQTVIVGTYGYIAPGDIVFIVVIAFACLRARPKARPTIKLVPQEFLHVKYPIAMPLHKISLIKLKNHEIFMRDESHNK</sequence>
<dbReference type="EMBL" id="CM017657">
    <property type="protein sequence ID" value="TYI63509.1"/>
    <property type="molecule type" value="Genomic_DNA"/>
</dbReference>
<evidence type="ECO:0000256" key="3">
    <source>
        <dbReference type="ARBA" id="ARBA00022679"/>
    </source>
</evidence>
<dbReference type="Proteomes" id="UP000323597">
    <property type="component" value="Chromosome D09"/>
</dbReference>
<evidence type="ECO:0000256" key="7">
    <source>
        <dbReference type="ARBA" id="ARBA00047899"/>
    </source>
</evidence>
<dbReference type="PROSITE" id="PS00109">
    <property type="entry name" value="PROTEIN_KINASE_TYR"/>
    <property type="match status" value="1"/>
</dbReference>
<proteinExistence type="predicted"/>
<name>A0A5D2TEC9_GOSMU</name>
<evidence type="ECO:0000256" key="8">
    <source>
        <dbReference type="ARBA" id="ARBA00048679"/>
    </source>
</evidence>
<keyword evidence="4" id="KW-0547">Nucleotide-binding</keyword>
<dbReference type="EC" id="2.7.11.1" evidence="1"/>
<reference evidence="11 12" key="1">
    <citation type="submission" date="2019-07" db="EMBL/GenBank/DDBJ databases">
        <title>WGS assembly of Gossypium mustelinum.</title>
        <authorList>
            <person name="Chen Z.J."/>
            <person name="Sreedasyam A."/>
            <person name="Ando A."/>
            <person name="Song Q."/>
            <person name="De L."/>
            <person name="Hulse-Kemp A."/>
            <person name="Ding M."/>
            <person name="Ye W."/>
            <person name="Kirkbride R."/>
            <person name="Jenkins J."/>
            <person name="Plott C."/>
            <person name="Lovell J."/>
            <person name="Lin Y.-M."/>
            <person name="Vaughn R."/>
            <person name="Liu B."/>
            <person name="Li W."/>
            <person name="Simpson S."/>
            <person name="Scheffler B."/>
            <person name="Saski C."/>
            <person name="Grover C."/>
            <person name="Hu G."/>
            <person name="Conover J."/>
            <person name="Carlson J."/>
            <person name="Shu S."/>
            <person name="Boston L."/>
            <person name="Williams M."/>
            <person name="Peterson D."/>
            <person name="Mcgee K."/>
            <person name="Jones D."/>
            <person name="Wendel J."/>
            <person name="Stelly D."/>
            <person name="Grimwood J."/>
            <person name="Schmutz J."/>
        </authorList>
    </citation>
    <scope>NUCLEOTIDE SEQUENCE [LARGE SCALE GENOMIC DNA]</scope>
    <source>
        <strain evidence="11">1408120.09</strain>
    </source>
</reference>
<dbReference type="SUPFAM" id="SSF56112">
    <property type="entry name" value="Protein kinase-like (PK-like)"/>
    <property type="match status" value="1"/>
</dbReference>
<evidence type="ECO:0000313" key="12">
    <source>
        <dbReference type="Proteomes" id="UP000323597"/>
    </source>
</evidence>
<protein>
    <recommendedName>
        <fullName evidence="1">non-specific serine/threonine protein kinase</fullName>
        <ecNumber evidence="1">2.7.11.1</ecNumber>
    </recommendedName>
</protein>
<dbReference type="AlphaFoldDB" id="A0A5D2TEC9"/>